<dbReference type="SUPFAM" id="SSF51735">
    <property type="entry name" value="NAD(P)-binding Rossmann-fold domains"/>
    <property type="match status" value="1"/>
</dbReference>
<dbReference type="RefSeq" id="WP_149949629.1">
    <property type="nucleotide sequence ID" value="NZ_JADMXO010000038.1"/>
</dbReference>
<dbReference type="AlphaFoldDB" id="A0A5M6ADG4"/>
<gene>
    <name evidence="2" type="ORF">F2Y86_07960</name>
</gene>
<sequence>MKICIIGGNSFLSTAIGKACESQPKVSILVLGRSKPRNYSYNEYQEIDLEAQRIDASKLIDCDFIIYCVGAGIQSRLKEGIDKIYLLNHVRPMELCNSLRMLDFKGVVVSFGSVFEMGETNHKNKFSEEEVMTSISPSPNDYVVSKRLFSRFVNSYKKSFKHWHFIIPTIYGQGEDSNRLIPYTIHSIQQSKTLHFTSGSQVRQYLHVDDAVNALFHAINKALPSGIYNLESTDILSVKEVVSTIFSQLNQPIPNGCFGSTSRSDEKMLYLALDGSKLKSMIGEYQTIVLKNSILCY</sequence>
<dbReference type="InterPro" id="IPR001509">
    <property type="entry name" value="Epimerase_deHydtase"/>
</dbReference>
<dbReference type="Proteomes" id="UP000325055">
    <property type="component" value="Unassembled WGS sequence"/>
</dbReference>
<feature type="domain" description="NAD-dependent epimerase/dehydratase" evidence="1">
    <location>
        <begin position="3"/>
        <end position="230"/>
    </location>
</feature>
<dbReference type="PANTHER" id="PTHR43245:SF13">
    <property type="entry name" value="UDP-D-APIOSE_UDP-D-XYLOSE SYNTHASE 2"/>
    <property type="match status" value="1"/>
</dbReference>
<protein>
    <submittedName>
        <fullName evidence="2">NAD-dependent epimerase/dehydratase family protein</fullName>
    </submittedName>
</protein>
<evidence type="ECO:0000259" key="1">
    <source>
        <dbReference type="Pfam" id="PF01370"/>
    </source>
</evidence>
<dbReference type="PANTHER" id="PTHR43245">
    <property type="entry name" value="BIFUNCTIONAL POLYMYXIN RESISTANCE PROTEIN ARNA"/>
    <property type="match status" value="1"/>
</dbReference>
<dbReference type="Pfam" id="PF01370">
    <property type="entry name" value="Epimerase"/>
    <property type="match status" value="1"/>
</dbReference>
<evidence type="ECO:0000313" key="2">
    <source>
        <dbReference type="EMBL" id="KAA5409634.1"/>
    </source>
</evidence>
<proteinExistence type="predicted"/>
<dbReference type="Gene3D" id="3.40.50.720">
    <property type="entry name" value="NAD(P)-binding Rossmann-like Domain"/>
    <property type="match status" value="1"/>
</dbReference>
<evidence type="ECO:0000313" key="3">
    <source>
        <dbReference type="Proteomes" id="UP000325055"/>
    </source>
</evidence>
<dbReference type="EMBL" id="VVYW01000006">
    <property type="protein sequence ID" value="KAA5409634.1"/>
    <property type="molecule type" value="Genomic_DNA"/>
</dbReference>
<reference evidence="2 3" key="1">
    <citation type="journal article" date="2019" name="Nat. Med.">
        <title>A library of human gut bacterial isolates paired with longitudinal multiomics data enables mechanistic microbiome research.</title>
        <authorList>
            <person name="Poyet M."/>
            <person name="Groussin M."/>
            <person name="Gibbons S.M."/>
            <person name="Avila-Pacheco J."/>
            <person name="Jiang X."/>
            <person name="Kearney S.M."/>
            <person name="Perrotta A.R."/>
            <person name="Berdy B."/>
            <person name="Zhao S."/>
            <person name="Lieberman T.D."/>
            <person name="Swanson P.K."/>
            <person name="Smith M."/>
            <person name="Roesemann S."/>
            <person name="Alexander J.E."/>
            <person name="Rich S.A."/>
            <person name="Livny J."/>
            <person name="Vlamakis H."/>
            <person name="Clish C."/>
            <person name="Bullock K."/>
            <person name="Deik A."/>
            <person name="Scott J."/>
            <person name="Pierce K.A."/>
            <person name="Xavier R.J."/>
            <person name="Alm E.J."/>
        </authorList>
    </citation>
    <scope>NUCLEOTIDE SEQUENCE [LARGE SCALE GENOMIC DNA]</scope>
    <source>
        <strain evidence="2 3">BIOML-A7</strain>
    </source>
</reference>
<dbReference type="InterPro" id="IPR036291">
    <property type="entry name" value="NAD(P)-bd_dom_sf"/>
</dbReference>
<dbReference type="InterPro" id="IPR050177">
    <property type="entry name" value="Lipid_A_modif_metabolic_enz"/>
</dbReference>
<organism evidence="2 3">
    <name type="scientific">Bacteroides cellulosilyticus</name>
    <dbReference type="NCBI Taxonomy" id="246787"/>
    <lineage>
        <taxon>Bacteria</taxon>
        <taxon>Pseudomonadati</taxon>
        <taxon>Bacteroidota</taxon>
        <taxon>Bacteroidia</taxon>
        <taxon>Bacteroidales</taxon>
        <taxon>Bacteroidaceae</taxon>
        <taxon>Bacteroides</taxon>
    </lineage>
</organism>
<name>A0A5M6ADG4_9BACE</name>
<accession>A0A5M6ADG4</accession>
<comment type="caution">
    <text evidence="2">The sequence shown here is derived from an EMBL/GenBank/DDBJ whole genome shotgun (WGS) entry which is preliminary data.</text>
</comment>